<accession>A0A7R9F765</accession>
<protein>
    <submittedName>
        <fullName evidence="2">Uncharacterized protein</fullName>
    </submittedName>
</protein>
<feature type="compositionally biased region" description="Basic and acidic residues" evidence="1">
    <location>
        <begin position="63"/>
        <end position="72"/>
    </location>
</feature>
<dbReference type="AlphaFoldDB" id="A0A7R9F765"/>
<sequence length="72" mass="8201">MRDDDARALLLALLYSAGFTVLRDVTGWKEEDAKENDGDEVCRENTARESKKEKGGTDNSKCASERRRMVEY</sequence>
<evidence type="ECO:0000256" key="1">
    <source>
        <dbReference type="SAM" id="MobiDB-lite"/>
    </source>
</evidence>
<dbReference type="EMBL" id="OD568556">
    <property type="protein sequence ID" value="CAD7447106.1"/>
    <property type="molecule type" value="Genomic_DNA"/>
</dbReference>
<gene>
    <name evidence="2" type="ORF">TBIB3V08_LOCUS9423</name>
</gene>
<reference evidence="2" key="1">
    <citation type="submission" date="2020-11" db="EMBL/GenBank/DDBJ databases">
        <authorList>
            <person name="Tran Van P."/>
        </authorList>
    </citation>
    <scope>NUCLEOTIDE SEQUENCE</scope>
</reference>
<feature type="region of interest" description="Disordered" evidence="1">
    <location>
        <begin position="30"/>
        <end position="72"/>
    </location>
</feature>
<organism evidence="2">
    <name type="scientific">Timema bartmani</name>
    <dbReference type="NCBI Taxonomy" id="61472"/>
    <lineage>
        <taxon>Eukaryota</taxon>
        <taxon>Metazoa</taxon>
        <taxon>Ecdysozoa</taxon>
        <taxon>Arthropoda</taxon>
        <taxon>Hexapoda</taxon>
        <taxon>Insecta</taxon>
        <taxon>Pterygota</taxon>
        <taxon>Neoptera</taxon>
        <taxon>Polyneoptera</taxon>
        <taxon>Phasmatodea</taxon>
        <taxon>Timematodea</taxon>
        <taxon>Timematoidea</taxon>
        <taxon>Timematidae</taxon>
        <taxon>Timema</taxon>
    </lineage>
</organism>
<feature type="compositionally biased region" description="Basic and acidic residues" evidence="1">
    <location>
        <begin position="30"/>
        <end position="56"/>
    </location>
</feature>
<name>A0A7R9F765_9NEOP</name>
<evidence type="ECO:0000313" key="2">
    <source>
        <dbReference type="EMBL" id="CAD7447106.1"/>
    </source>
</evidence>
<proteinExistence type="predicted"/>